<dbReference type="EMBL" id="VIGI01000010">
    <property type="protein sequence ID" value="KAB8295324.1"/>
    <property type="molecule type" value="Genomic_DNA"/>
</dbReference>
<protein>
    <submittedName>
        <fullName evidence="1">Uncharacterized protein</fullName>
    </submittedName>
</protein>
<dbReference type="Proteomes" id="UP000326757">
    <property type="component" value="Unassembled WGS sequence"/>
</dbReference>
<dbReference type="InterPro" id="IPR021476">
    <property type="entry name" value="Egh16-like"/>
</dbReference>
<comment type="caution">
    <text evidence="1">The sequence shown here is derived from an EMBL/GenBank/DDBJ whole genome shotgun (WGS) entry which is preliminary data.</text>
</comment>
<dbReference type="PANTHER" id="PTHR34618">
    <property type="entry name" value="SURFACE PROTEIN MAS1, PUTATIVE-RELATED"/>
    <property type="match status" value="1"/>
</dbReference>
<name>A0A5N6K0L7_MONLA</name>
<gene>
    <name evidence="1" type="ORF">EYC80_007226</name>
</gene>
<sequence length="76" mass="7995">MKRATNINEVYPFTVAIPAGITCSGTVAGQSNVCMVKIVNPSKAGPFDGCVAVQQSTGTNITGATKRNLKPMEFYV</sequence>
<accession>A0A5N6K0L7</accession>
<keyword evidence="2" id="KW-1185">Reference proteome</keyword>
<dbReference type="Pfam" id="PF11327">
    <property type="entry name" value="Egh16-like"/>
    <property type="match status" value="1"/>
</dbReference>
<evidence type="ECO:0000313" key="1">
    <source>
        <dbReference type="EMBL" id="KAB8295324.1"/>
    </source>
</evidence>
<organism evidence="1 2">
    <name type="scientific">Monilinia laxa</name>
    <name type="common">Brown rot fungus</name>
    <name type="synonym">Sclerotinia laxa</name>
    <dbReference type="NCBI Taxonomy" id="61186"/>
    <lineage>
        <taxon>Eukaryota</taxon>
        <taxon>Fungi</taxon>
        <taxon>Dikarya</taxon>
        <taxon>Ascomycota</taxon>
        <taxon>Pezizomycotina</taxon>
        <taxon>Leotiomycetes</taxon>
        <taxon>Helotiales</taxon>
        <taxon>Sclerotiniaceae</taxon>
        <taxon>Monilinia</taxon>
    </lineage>
</organism>
<dbReference type="PANTHER" id="PTHR34618:SF4">
    <property type="entry name" value="CAS1"/>
    <property type="match status" value="1"/>
</dbReference>
<proteinExistence type="predicted"/>
<dbReference type="AlphaFoldDB" id="A0A5N6K0L7"/>
<evidence type="ECO:0000313" key="2">
    <source>
        <dbReference type="Proteomes" id="UP000326757"/>
    </source>
</evidence>
<dbReference type="OrthoDB" id="5418436at2759"/>
<reference evidence="1 2" key="1">
    <citation type="submission" date="2019-06" db="EMBL/GenBank/DDBJ databases">
        <title>Genome Sequence of the Brown Rot Fungal Pathogen Monilinia laxa.</title>
        <authorList>
            <person name="De Miccolis Angelini R.M."/>
            <person name="Landi L."/>
            <person name="Abate D."/>
            <person name="Pollastro S."/>
            <person name="Romanazzi G."/>
            <person name="Faretra F."/>
        </authorList>
    </citation>
    <scope>NUCLEOTIDE SEQUENCE [LARGE SCALE GENOMIC DNA]</scope>
    <source>
        <strain evidence="1 2">Mlax316</strain>
    </source>
</reference>